<accession>A0A091DEN1</accession>
<evidence type="ECO:0000313" key="3">
    <source>
        <dbReference type="Proteomes" id="UP000028990"/>
    </source>
</evidence>
<dbReference type="Proteomes" id="UP000028990">
    <property type="component" value="Unassembled WGS sequence"/>
</dbReference>
<evidence type="ECO:0000256" key="1">
    <source>
        <dbReference type="SAM" id="MobiDB-lite"/>
    </source>
</evidence>
<organism evidence="2 3">
    <name type="scientific">Fukomys damarensis</name>
    <name type="common">Damaraland mole rat</name>
    <name type="synonym">Cryptomys damarensis</name>
    <dbReference type="NCBI Taxonomy" id="885580"/>
    <lineage>
        <taxon>Eukaryota</taxon>
        <taxon>Metazoa</taxon>
        <taxon>Chordata</taxon>
        <taxon>Craniata</taxon>
        <taxon>Vertebrata</taxon>
        <taxon>Euteleostomi</taxon>
        <taxon>Mammalia</taxon>
        <taxon>Eutheria</taxon>
        <taxon>Euarchontoglires</taxon>
        <taxon>Glires</taxon>
        <taxon>Rodentia</taxon>
        <taxon>Hystricomorpha</taxon>
        <taxon>Bathyergidae</taxon>
        <taxon>Fukomys</taxon>
    </lineage>
</organism>
<dbReference type="AlphaFoldDB" id="A0A091DEN1"/>
<feature type="compositionally biased region" description="Basic and acidic residues" evidence="1">
    <location>
        <begin position="37"/>
        <end position="49"/>
    </location>
</feature>
<feature type="region of interest" description="Disordered" evidence="1">
    <location>
        <begin position="1"/>
        <end position="124"/>
    </location>
</feature>
<protein>
    <submittedName>
        <fullName evidence="2">Uncharacterized protein</fullName>
    </submittedName>
</protein>
<name>A0A091DEN1_FUKDA</name>
<dbReference type="EMBL" id="KN122397">
    <property type="protein sequence ID" value="KFO30609.1"/>
    <property type="molecule type" value="Genomic_DNA"/>
</dbReference>
<evidence type="ECO:0000313" key="2">
    <source>
        <dbReference type="EMBL" id="KFO30609.1"/>
    </source>
</evidence>
<proteinExistence type="predicted"/>
<keyword evidence="3" id="KW-1185">Reference proteome</keyword>
<feature type="region of interest" description="Disordered" evidence="1">
    <location>
        <begin position="173"/>
        <end position="222"/>
    </location>
</feature>
<gene>
    <name evidence="2" type="ORF">H920_07987</name>
</gene>
<reference evidence="2 3" key="1">
    <citation type="submission" date="2013-11" db="EMBL/GenBank/DDBJ databases">
        <title>The Damaraland mole rat (Fukomys damarensis) genome and evolution of African mole rats.</title>
        <authorList>
            <person name="Gladyshev V.N."/>
            <person name="Fang X."/>
        </authorList>
    </citation>
    <scope>NUCLEOTIDE SEQUENCE [LARGE SCALE GENOMIC DNA]</scope>
    <source>
        <tissue evidence="2">Liver</tissue>
    </source>
</reference>
<feature type="region of interest" description="Disordered" evidence="1">
    <location>
        <begin position="236"/>
        <end position="267"/>
    </location>
</feature>
<sequence>MTSDPSVSTPWEVPMGSSHLPSRNASAELEDLGSVAEKGRPGRQTEFKRPTAYPTQSTTVFPAVTDSKPSKGQKVTRKDRVLESDYAGKTGTPGLDKATVSARLTQAQDRSRRAEDPQGSSTRLLPFADAGLCGRCPTRSSARCSLRLRTSRDICAPGCRGHWPLCLRAGRQDQAHGADSPSPVASLRPAEVRSARRRRKRASGARPTSQTSGRSGPRGGPVVSMVLSLVSRVGAKMEQAETKREPDARAEVGGAASRGEVGLSPRRTEMDLGGRQWAWPDPTPWLRILHPFKGGWVHPRSFPIPHPPYVTLQNQSAPQLQGAILLRAS</sequence>
<feature type="compositionally biased region" description="Basic and acidic residues" evidence="1">
    <location>
        <begin position="238"/>
        <end position="250"/>
    </location>
</feature>